<gene>
    <name evidence="1" type="ORF">GA629_07435</name>
</gene>
<dbReference type="AlphaFoldDB" id="A0A1X2Z5J9"/>
<comment type="caution">
    <text evidence="1">The sequence shown here is derived from an EMBL/GenBank/DDBJ whole genome shotgun (WGS) entry which is preliminary data.</text>
</comment>
<accession>A0A1X2Z5J9</accession>
<evidence type="ECO:0000313" key="1">
    <source>
        <dbReference type="EMBL" id="KAB5884096.1"/>
    </source>
</evidence>
<sequence length="76" mass="8856">MTLISQALHLAVARMATHPKTLEELHRRHNMHTLSGNWRVRYECHVANAGDWLVIWSSNDSVAFFERTGSHDELFR</sequence>
<dbReference type="InterPro" id="IPR004386">
    <property type="entry name" value="Toxin_YafQ-like"/>
</dbReference>
<dbReference type="OrthoDB" id="7030467at2"/>
<dbReference type="Pfam" id="PF15738">
    <property type="entry name" value="YafQ_toxin"/>
    <property type="match status" value="1"/>
</dbReference>
<evidence type="ECO:0000313" key="2">
    <source>
        <dbReference type="Proteomes" id="UP000470200"/>
    </source>
</evidence>
<dbReference type="InterPro" id="IPR035093">
    <property type="entry name" value="RelE/ParE_toxin_dom_sf"/>
</dbReference>
<name>A0A1X2Z5J9_BIFAD</name>
<organism evidence="1 2">
    <name type="scientific">Bifidobacterium adolescentis</name>
    <dbReference type="NCBI Taxonomy" id="1680"/>
    <lineage>
        <taxon>Bacteria</taxon>
        <taxon>Bacillati</taxon>
        <taxon>Actinomycetota</taxon>
        <taxon>Actinomycetes</taxon>
        <taxon>Bifidobacteriales</taxon>
        <taxon>Bifidobacteriaceae</taxon>
        <taxon>Bifidobacterium</taxon>
    </lineage>
</organism>
<proteinExistence type="predicted"/>
<dbReference type="Proteomes" id="UP000470200">
    <property type="component" value="Unassembled WGS sequence"/>
</dbReference>
<dbReference type="Gene3D" id="3.30.2310.20">
    <property type="entry name" value="RelE-like"/>
    <property type="match status" value="1"/>
</dbReference>
<reference evidence="1 2" key="1">
    <citation type="journal article" date="2019" name="Nat. Med.">
        <title>A library of human gut bacterial isolates paired with longitudinal multiomics data enables mechanistic microbiome research.</title>
        <authorList>
            <person name="Poyet M."/>
            <person name="Groussin M."/>
            <person name="Gibbons S.M."/>
            <person name="Avila-Pacheco J."/>
            <person name="Jiang X."/>
            <person name="Kearney S.M."/>
            <person name="Perrotta A.R."/>
            <person name="Berdy B."/>
            <person name="Zhao S."/>
            <person name="Lieberman T.D."/>
            <person name="Swanson P.K."/>
            <person name="Smith M."/>
            <person name="Roesemann S."/>
            <person name="Alexander J.E."/>
            <person name="Rich S.A."/>
            <person name="Livny J."/>
            <person name="Vlamakis H."/>
            <person name="Clish C."/>
            <person name="Bullock K."/>
            <person name="Deik A."/>
            <person name="Scott J."/>
            <person name="Pierce K.A."/>
            <person name="Xavier R.J."/>
            <person name="Alm E.J."/>
        </authorList>
    </citation>
    <scope>NUCLEOTIDE SEQUENCE [LARGE SCALE GENOMIC DNA]</scope>
    <source>
        <strain evidence="1 2">BIOML-A105</strain>
    </source>
</reference>
<dbReference type="EMBL" id="WDIP01000008">
    <property type="protein sequence ID" value="KAB5884096.1"/>
    <property type="molecule type" value="Genomic_DNA"/>
</dbReference>
<protein>
    <submittedName>
        <fullName evidence="1">Type II toxin-antitoxin system YafQ family toxin</fullName>
    </submittedName>
</protein>
<dbReference type="SUPFAM" id="SSF143011">
    <property type="entry name" value="RelE-like"/>
    <property type="match status" value="1"/>
</dbReference>